<dbReference type="CDD" id="cd06222">
    <property type="entry name" value="RNase_H_like"/>
    <property type="match status" value="1"/>
</dbReference>
<dbReference type="InterPro" id="IPR052929">
    <property type="entry name" value="RNase_H-like_EbsB-rel"/>
</dbReference>
<feature type="domain" description="RNase H type-1" evidence="1">
    <location>
        <begin position="181"/>
        <end position="287"/>
    </location>
</feature>
<evidence type="ECO:0000259" key="1">
    <source>
        <dbReference type="Pfam" id="PF13456"/>
    </source>
</evidence>
<sequence>DSVIDLTLTISDLLLPNSSAWDAALVRRTFTNHDTEIILRLKPNRMQEDGYKWGFTKDGIYTSRSGYRFDSWERSSIKLPVAGFSQNSVFLNMYHLLEMSRKSPKDSDTISFPLILWHLWKARNSLAFEKIHYSSVSVLSKARAEAAVWFELNTAQTEKRDNKYHGMVETSLWILKMQYWLAWILRDNKGKPTLHSRRSFSNVETKREAELMAIHWAVSDMMNTRQQRILFESNCALAKETFLNPSGFYQHQHIMYETSSRLRHLQDWSFHHCVQERNIVAQEVAKSVTNDHRYHSYIAAGGPSWLQHSIELEART</sequence>
<keyword evidence="3" id="KW-1185">Reference proteome</keyword>
<dbReference type="PANTHER" id="PTHR47074:SF11">
    <property type="entry name" value="REVERSE TRANSCRIPTASE-LIKE PROTEIN"/>
    <property type="match status" value="1"/>
</dbReference>
<protein>
    <recommendedName>
        <fullName evidence="1">RNase H type-1 domain-containing protein</fullName>
    </recommendedName>
</protein>
<dbReference type="Pfam" id="PF13456">
    <property type="entry name" value="RVT_3"/>
    <property type="match status" value="1"/>
</dbReference>
<feature type="non-terminal residue" evidence="2">
    <location>
        <position position="1"/>
    </location>
</feature>
<dbReference type="InterPro" id="IPR002156">
    <property type="entry name" value="RNaseH_domain"/>
</dbReference>
<dbReference type="PANTHER" id="PTHR47074">
    <property type="entry name" value="BNAC02G40300D PROTEIN"/>
    <property type="match status" value="1"/>
</dbReference>
<accession>A0ABQ7YZ39</accession>
<dbReference type="Gene3D" id="3.30.420.10">
    <property type="entry name" value="Ribonuclease H-like superfamily/Ribonuclease H"/>
    <property type="match status" value="1"/>
</dbReference>
<name>A0ABQ7YZ39_BRANA</name>
<gene>
    <name evidence="2" type="ORF">HID58_070569</name>
</gene>
<evidence type="ECO:0000313" key="2">
    <source>
        <dbReference type="EMBL" id="KAH0873207.1"/>
    </source>
</evidence>
<evidence type="ECO:0000313" key="3">
    <source>
        <dbReference type="Proteomes" id="UP000824890"/>
    </source>
</evidence>
<comment type="caution">
    <text evidence="2">The sequence shown here is derived from an EMBL/GenBank/DDBJ whole genome shotgun (WGS) entry which is preliminary data.</text>
</comment>
<dbReference type="Proteomes" id="UP000824890">
    <property type="component" value="Unassembled WGS sequence"/>
</dbReference>
<dbReference type="InterPro" id="IPR044730">
    <property type="entry name" value="RNase_H-like_dom_plant"/>
</dbReference>
<dbReference type="EMBL" id="JAGKQM010000016">
    <property type="protein sequence ID" value="KAH0873207.1"/>
    <property type="molecule type" value="Genomic_DNA"/>
</dbReference>
<proteinExistence type="predicted"/>
<reference evidence="2 3" key="1">
    <citation type="submission" date="2021-05" db="EMBL/GenBank/DDBJ databases">
        <title>Genome Assembly of Synthetic Allotetraploid Brassica napus Reveals Homoeologous Exchanges between Subgenomes.</title>
        <authorList>
            <person name="Davis J.T."/>
        </authorList>
    </citation>
    <scope>NUCLEOTIDE SEQUENCE [LARGE SCALE GENOMIC DNA]</scope>
    <source>
        <strain evidence="3">cv. Da-Ae</strain>
        <tissue evidence="2">Seedling</tissue>
    </source>
</reference>
<dbReference type="InterPro" id="IPR036397">
    <property type="entry name" value="RNaseH_sf"/>
</dbReference>
<organism evidence="2 3">
    <name type="scientific">Brassica napus</name>
    <name type="common">Rape</name>
    <dbReference type="NCBI Taxonomy" id="3708"/>
    <lineage>
        <taxon>Eukaryota</taxon>
        <taxon>Viridiplantae</taxon>
        <taxon>Streptophyta</taxon>
        <taxon>Embryophyta</taxon>
        <taxon>Tracheophyta</taxon>
        <taxon>Spermatophyta</taxon>
        <taxon>Magnoliopsida</taxon>
        <taxon>eudicotyledons</taxon>
        <taxon>Gunneridae</taxon>
        <taxon>Pentapetalae</taxon>
        <taxon>rosids</taxon>
        <taxon>malvids</taxon>
        <taxon>Brassicales</taxon>
        <taxon>Brassicaceae</taxon>
        <taxon>Brassiceae</taxon>
        <taxon>Brassica</taxon>
    </lineage>
</organism>